<dbReference type="PROSITE" id="PS01229">
    <property type="entry name" value="COF_2"/>
    <property type="match status" value="1"/>
</dbReference>
<dbReference type="PRINTS" id="PR00119">
    <property type="entry name" value="CATATPASE"/>
</dbReference>
<keyword evidence="22" id="KW-1185">Reference proteome</keyword>
<evidence type="ECO:0000256" key="4">
    <source>
        <dbReference type="ARBA" id="ARBA00022448"/>
    </source>
</evidence>
<dbReference type="InterPro" id="IPR023214">
    <property type="entry name" value="HAD_sf"/>
</dbReference>
<dbReference type="SUPFAM" id="SSF81653">
    <property type="entry name" value="Calcium ATPase, transduction domain A"/>
    <property type="match status" value="1"/>
</dbReference>
<dbReference type="SUPFAM" id="SSF81665">
    <property type="entry name" value="Calcium ATPase, transmembrane domain M"/>
    <property type="match status" value="1"/>
</dbReference>
<feature type="domain" description="HMA" evidence="20">
    <location>
        <begin position="82"/>
        <end position="148"/>
    </location>
</feature>
<evidence type="ECO:0000256" key="18">
    <source>
        <dbReference type="ARBA" id="ARBA00049289"/>
    </source>
</evidence>
<feature type="transmembrane region" description="Helical" evidence="19">
    <location>
        <begin position="771"/>
        <end position="789"/>
    </location>
</feature>
<evidence type="ECO:0000259" key="20">
    <source>
        <dbReference type="PROSITE" id="PS50846"/>
    </source>
</evidence>
<dbReference type="InterPro" id="IPR006121">
    <property type="entry name" value="HMA_dom"/>
</dbReference>
<dbReference type="InterPro" id="IPR027256">
    <property type="entry name" value="P-typ_ATPase_IB"/>
</dbReference>
<accession>A0A6F8ZJ93</accession>
<evidence type="ECO:0000256" key="7">
    <source>
        <dbReference type="ARBA" id="ARBA00022692"/>
    </source>
</evidence>
<dbReference type="InterPro" id="IPR023299">
    <property type="entry name" value="ATPase_P-typ_cyto_dom_N"/>
</dbReference>
<keyword evidence="10" id="KW-0187">Copper transport</keyword>
<dbReference type="SUPFAM" id="SSF56784">
    <property type="entry name" value="HAD-like"/>
    <property type="match status" value="1"/>
</dbReference>
<dbReference type="InterPro" id="IPR059000">
    <property type="entry name" value="ATPase_P-type_domA"/>
</dbReference>
<keyword evidence="13" id="KW-1278">Translocase</keyword>
<dbReference type="NCBIfam" id="TIGR01525">
    <property type="entry name" value="ATPase-IB_hvy"/>
    <property type="match status" value="1"/>
</dbReference>
<dbReference type="InterPro" id="IPR018303">
    <property type="entry name" value="ATPase_P-typ_P_site"/>
</dbReference>
<dbReference type="Pfam" id="PF00403">
    <property type="entry name" value="HMA"/>
    <property type="match status" value="1"/>
</dbReference>
<feature type="transmembrane region" description="Helical" evidence="19">
    <location>
        <begin position="796"/>
        <end position="815"/>
    </location>
</feature>
<evidence type="ECO:0000313" key="22">
    <source>
        <dbReference type="Proteomes" id="UP000503399"/>
    </source>
</evidence>
<proteinExistence type="inferred from homology"/>
<dbReference type="Gene3D" id="3.30.70.100">
    <property type="match status" value="1"/>
</dbReference>
<dbReference type="InterPro" id="IPR036163">
    <property type="entry name" value="HMA_dom_sf"/>
</dbReference>
<dbReference type="Gene3D" id="3.40.50.1000">
    <property type="entry name" value="HAD superfamily/HAD-like"/>
    <property type="match status" value="1"/>
</dbReference>
<feature type="transmembrane region" description="Helical" evidence="19">
    <location>
        <begin position="165"/>
        <end position="183"/>
    </location>
</feature>
<dbReference type="GO" id="GO:0140581">
    <property type="term" value="F:P-type monovalent copper transporter activity"/>
    <property type="evidence" value="ECO:0007669"/>
    <property type="project" value="UniProtKB-EC"/>
</dbReference>
<organism evidence="21 22">
    <name type="scientific">Candidatus Hydrogenisulfobacillus filiaventi</name>
    <dbReference type="NCBI Taxonomy" id="2707344"/>
    <lineage>
        <taxon>Bacteria</taxon>
        <taxon>Bacillati</taxon>
        <taxon>Bacillota</taxon>
        <taxon>Clostridia</taxon>
        <taxon>Eubacteriales</taxon>
        <taxon>Clostridiales Family XVII. Incertae Sedis</taxon>
        <taxon>Candidatus Hydrogenisulfobacillus</taxon>
    </lineage>
</organism>
<dbReference type="Gene3D" id="2.70.150.10">
    <property type="entry name" value="Calcium-transporting ATPase, cytoplasmic transduction domain A"/>
    <property type="match status" value="1"/>
</dbReference>
<dbReference type="Gene3D" id="3.40.1110.10">
    <property type="entry name" value="Calcium-transporting ATPase, cytoplasmic domain N"/>
    <property type="match status" value="1"/>
</dbReference>
<sequence length="818" mass="85944">MDPGLEPVAVLTCHLCEEPVVTPFPAEGHTFCCHGCRELWRLLGEEEVARLKAQPGINWARLRPPEESVIPSPAPASGGGTAQLELGLDGLWCASCGVLVETVLRRTPGVVAARVDYGRSLASVTFEPGRADPLRLRQAVEELGYGVHDPLPEEDRDSLRLRRRFGVAAVLGALVMMFSVPVWDGYLPGLPASLYDALGGLLLALSVPVVFWSGWPFLRGAWAALTHRVATMDLLVALGSLSAFGYSLAVFLTRGRWLYFDTSALLITFLLLSRNLEVGSRNRAGAVMQGLARLESRSAARLTADGTVETVAARDLVPGDQVLVRTGGRIPADGTVREGRAAVDESWFTGEAVPVRKAPGSPVFAGSLAVEGRLVITVARRAQASMLAETARMVAVAQGEGNRWQRLADRVLRVFVPAVLALALLTFAAWRWGAGAPWHTALLNGIAVLIIACPCALSVATPVAVAAAAERLGRAGILLRSPDGIERAAGIDTVMLDKTGTLTLGRLVLEEMAGDAGALLGPVASLELASEHPVAVTLVEAARARGLQPQPAASARVEPGRGVEGTVQGRRLTVGRFPELSWPEDLAARARGAEAAGRTVVPVARDGRVAGLYILSDTLRPETVQAVARLRAAGLRVVIASGDGEGPVAAAARAAGITEWQARLSPLEKAERVRAEQAQGHRVAFLGDGINDAAALMHADLGIAMGAGADIARAAGHWTLVSPRLTAAVDGLEDTRKAVRIIRQNLGFSLVYNLAALPLAAAGWATPALAAAAMLASSASVLANALRVLAWSPRRLLWWGLGVTGTGALLAVLAWSGL</sequence>
<feature type="transmembrane region" description="Helical" evidence="19">
    <location>
        <begin position="230"/>
        <end position="251"/>
    </location>
</feature>
<dbReference type="InterPro" id="IPR001757">
    <property type="entry name" value="P_typ_ATPase"/>
</dbReference>
<keyword evidence="8 19" id="KW-0479">Metal-binding</keyword>
<keyword evidence="9 19" id="KW-0547">Nucleotide-binding</keyword>
<dbReference type="SUPFAM" id="SSF55008">
    <property type="entry name" value="HMA, heavy metal-associated domain"/>
    <property type="match status" value="1"/>
</dbReference>
<feature type="transmembrane region" description="Helical" evidence="19">
    <location>
        <begin position="257"/>
        <end position="273"/>
    </location>
</feature>
<dbReference type="KEGG" id="hfv:R50_2163"/>
<evidence type="ECO:0000256" key="3">
    <source>
        <dbReference type="ARBA" id="ARBA00012517"/>
    </source>
</evidence>
<dbReference type="PANTHER" id="PTHR43520">
    <property type="entry name" value="ATP7, ISOFORM B"/>
    <property type="match status" value="1"/>
</dbReference>
<dbReference type="GO" id="GO:0055070">
    <property type="term" value="P:copper ion homeostasis"/>
    <property type="evidence" value="ECO:0007669"/>
    <property type="project" value="TreeGrafter"/>
</dbReference>
<evidence type="ECO:0000313" key="21">
    <source>
        <dbReference type="EMBL" id="CAB1129660.1"/>
    </source>
</evidence>
<evidence type="ECO:0000256" key="10">
    <source>
        <dbReference type="ARBA" id="ARBA00022796"/>
    </source>
</evidence>
<dbReference type="EMBL" id="LR778114">
    <property type="protein sequence ID" value="CAB1129660.1"/>
    <property type="molecule type" value="Genomic_DNA"/>
</dbReference>
<evidence type="ECO:0000256" key="16">
    <source>
        <dbReference type="ARBA" id="ARBA00023065"/>
    </source>
</evidence>
<keyword evidence="5 19" id="KW-1003">Cell membrane</keyword>
<dbReference type="Pfam" id="PF00702">
    <property type="entry name" value="Hydrolase"/>
    <property type="match status" value="1"/>
</dbReference>
<keyword evidence="14 19" id="KW-1133">Transmembrane helix</keyword>
<dbReference type="NCBIfam" id="TIGR01511">
    <property type="entry name" value="ATPase-IB1_Cu"/>
    <property type="match status" value="1"/>
</dbReference>
<keyword evidence="17 19" id="KW-0472">Membrane</keyword>
<dbReference type="GO" id="GO:0005524">
    <property type="term" value="F:ATP binding"/>
    <property type="evidence" value="ECO:0007669"/>
    <property type="project" value="UniProtKB-UniRule"/>
</dbReference>
<dbReference type="NCBIfam" id="TIGR01494">
    <property type="entry name" value="ATPase_P-type"/>
    <property type="match status" value="1"/>
</dbReference>
<dbReference type="Pfam" id="PF00122">
    <property type="entry name" value="E1-E2_ATPase"/>
    <property type="match status" value="1"/>
</dbReference>
<dbReference type="PANTHER" id="PTHR43520:SF5">
    <property type="entry name" value="CATION-TRANSPORTING P-TYPE ATPASE-RELATED"/>
    <property type="match status" value="1"/>
</dbReference>
<evidence type="ECO:0000256" key="13">
    <source>
        <dbReference type="ARBA" id="ARBA00022967"/>
    </source>
</evidence>
<dbReference type="AlphaFoldDB" id="A0A6F8ZJ93"/>
<evidence type="ECO:0000256" key="6">
    <source>
        <dbReference type="ARBA" id="ARBA00022553"/>
    </source>
</evidence>
<evidence type="ECO:0000256" key="17">
    <source>
        <dbReference type="ARBA" id="ARBA00023136"/>
    </source>
</evidence>
<dbReference type="GO" id="GO:0005507">
    <property type="term" value="F:copper ion binding"/>
    <property type="evidence" value="ECO:0007669"/>
    <property type="project" value="TreeGrafter"/>
</dbReference>
<evidence type="ECO:0000256" key="2">
    <source>
        <dbReference type="ARBA" id="ARBA00006024"/>
    </source>
</evidence>
<keyword evidence="16" id="KW-0406">Ion transport</keyword>
<evidence type="ECO:0000256" key="1">
    <source>
        <dbReference type="ARBA" id="ARBA00004651"/>
    </source>
</evidence>
<feature type="transmembrane region" description="Helical" evidence="19">
    <location>
        <begin position="195"/>
        <end position="218"/>
    </location>
</feature>
<evidence type="ECO:0000256" key="14">
    <source>
        <dbReference type="ARBA" id="ARBA00022989"/>
    </source>
</evidence>
<comment type="catalytic activity">
    <reaction evidence="18">
        <text>Cu(+)(in) + ATP + H2O = Cu(+)(out) + ADP + phosphate + H(+)</text>
        <dbReference type="Rhea" id="RHEA:25792"/>
        <dbReference type="ChEBI" id="CHEBI:15377"/>
        <dbReference type="ChEBI" id="CHEBI:15378"/>
        <dbReference type="ChEBI" id="CHEBI:30616"/>
        <dbReference type="ChEBI" id="CHEBI:43474"/>
        <dbReference type="ChEBI" id="CHEBI:49552"/>
        <dbReference type="ChEBI" id="CHEBI:456216"/>
        <dbReference type="EC" id="7.2.2.8"/>
    </reaction>
</comment>
<dbReference type="GO" id="GO:0005886">
    <property type="term" value="C:plasma membrane"/>
    <property type="evidence" value="ECO:0007669"/>
    <property type="project" value="UniProtKB-SubCell"/>
</dbReference>
<dbReference type="InterPro" id="IPR036412">
    <property type="entry name" value="HAD-like_sf"/>
</dbReference>
<dbReference type="PROSITE" id="PS01047">
    <property type="entry name" value="HMA_1"/>
    <property type="match status" value="1"/>
</dbReference>
<name>A0A6F8ZJ93_9FIRM</name>
<reference evidence="21 22" key="1">
    <citation type="submission" date="2020-02" db="EMBL/GenBank/DDBJ databases">
        <authorList>
            <person name="Hogendoorn C."/>
        </authorList>
    </citation>
    <scope>NUCLEOTIDE SEQUENCE [LARGE SCALE GENOMIC DNA]</scope>
    <source>
        <strain evidence="21">R501</strain>
    </source>
</reference>
<dbReference type="CDD" id="cd00371">
    <property type="entry name" value="HMA"/>
    <property type="match status" value="1"/>
</dbReference>
<dbReference type="PROSITE" id="PS50846">
    <property type="entry name" value="HMA_2"/>
    <property type="match status" value="1"/>
</dbReference>
<keyword evidence="11 19" id="KW-0067">ATP-binding</keyword>
<dbReference type="InterPro" id="IPR023298">
    <property type="entry name" value="ATPase_P-typ_TM_dom_sf"/>
</dbReference>
<keyword evidence="7 19" id="KW-0812">Transmembrane</keyword>
<evidence type="ECO:0000256" key="8">
    <source>
        <dbReference type="ARBA" id="ARBA00022723"/>
    </source>
</evidence>
<comment type="similarity">
    <text evidence="2 19">Belongs to the cation transport ATPase (P-type) (TC 3.A.3) family. Type IB subfamily.</text>
</comment>
<dbReference type="PROSITE" id="PS00154">
    <property type="entry name" value="ATPASE_E1_E2"/>
    <property type="match status" value="1"/>
</dbReference>
<evidence type="ECO:0000256" key="19">
    <source>
        <dbReference type="RuleBase" id="RU362081"/>
    </source>
</evidence>
<dbReference type="GO" id="GO:0016887">
    <property type="term" value="F:ATP hydrolysis activity"/>
    <property type="evidence" value="ECO:0007669"/>
    <property type="project" value="InterPro"/>
</dbReference>
<comment type="subcellular location">
    <subcellularLocation>
        <location evidence="1">Cell membrane</location>
        <topology evidence="1">Multi-pass membrane protein</topology>
    </subcellularLocation>
</comment>
<evidence type="ECO:0000256" key="11">
    <source>
        <dbReference type="ARBA" id="ARBA00022840"/>
    </source>
</evidence>
<evidence type="ECO:0000256" key="12">
    <source>
        <dbReference type="ARBA" id="ARBA00022842"/>
    </source>
</evidence>
<keyword evidence="21" id="KW-0378">Hydrolase</keyword>
<evidence type="ECO:0000256" key="9">
    <source>
        <dbReference type="ARBA" id="ARBA00022741"/>
    </source>
</evidence>
<keyword evidence="6" id="KW-0597">Phosphoprotein</keyword>
<feature type="transmembrane region" description="Helical" evidence="19">
    <location>
        <begin position="411"/>
        <end position="430"/>
    </location>
</feature>
<keyword evidence="15" id="KW-0186">Copper</keyword>
<evidence type="ECO:0000256" key="15">
    <source>
        <dbReference type="ARBA" id="ARBA00023008"/>
    </source>
</evidence>
<dbReference type="InterPro" id="IPR017969">
    <property type="entry name" value="Heavy-metal-associated_CS"/>
</dbReference>
<feature type="transmembrane region" description="Helical" evidence="19">
    <location>
        <begin position="442"/>
        <end position="469"/>
    </location>
</feature>
<keyword evidence="12" id="KW-0460">Magnesium</keyword>
<evidence type="ECO:0000256" key="5">
    <source>
        <dbReference type="ARBA" id="ARBA00022475"/>
    </source>
</evidence>
<feature type="transmembrane region" description="Helical" evidence="19">
    <location>
        <begin position="746"/>
        <end position="765"/>
    </location>
</feature>
<gene>
    <name evidence="21" type="ORF">R50_2163</name>
</gene>
<dbReference type="Proteomes" id="UP000503399">
    <property type="component" value="Chromosome"/>
</dbReference>
<dbReference type="EC" id="7.2.2.8" evidence="3"/>
<dbReference type="SUPFAM" id="SSF81660">
    <property type="entry name" value="Metal cation-transporting ATPase, ATP-binding domain N"/>
    <property type="match status" value="1"/>
</dbReference>
<keyword evidence="4" id="KW-0813">Transport</keyword>
<dbReference type="GO" id="GO:0043682">
    <property type="term" value="F:P-type divalent copper transporter activity"/>
    <property type="evidence" value="ECO:0007669"/>
    <property type="project" value="TreeGrafter"/>
</dbReference>
<protein>
    <recommendedName>
        <fullName evidence="3">P-type Cu(+) transporter</fullName>
        <ecNumber evidence="3">7.2.2.8</ecNumber>
    </recommendedName>
</protein>
<dbReference type="InterPro" id="IPR008250">
    <property type="entry name" value="ATPase_P-typ_transduc_dom_A_sf"/>
</dbReference>